<evidence type="ECO:0000256" key="2">
    <source>
        <dbReference type="SAM" id="Phobius"/>
    </source>
</evidence>
<dbReference type="RefSeq" id="WP_184967664.1">
    <property type="nucleotide sequence ID" value="NZ_JACHIN010000009.1"/>
</dbReference>
<dbReference type="Proteomes" id="UP000568380">
    <property type="component" value="Unassembled WGS sequence"/>
</dbReference>
<feature type="transmembrane region" description="Helical" evidence="2">
    <location>
        <begin position="224"/>
        <end position="244"/>
    </location>
</feature>
<evidence type="ECO:0000256" key="1">
    <source>
        <dbReference type="SAM" id="MobiDB-lite"/>
    </source>
</evidence>
<feature type="region of interest" description="Disordered" evidence="1">
    <location>
        <begin position="286"/>
        <end position="322"/>
    </location>
</feature>
<dbReference type="InterPro" id="IPR026467">
    <property type="entry name" value="Ser/Gly_Cys_C_dom"/>
</dbReference>
<accession>A0A7W8EJN0</accession>
<dbReference type="AlphaFoldDB" id="A0A7W8EJN0"/>
<name>A0A7W8EJN0_9ACTN</name>
<feature type="transmembrane region" description="Helical" evidence="2">
    <location>
        <begin position="175"/>
        <end position="193"/>
    </location>
</feature>
<evidence type="ECO:0000313" key="4">
    <source>
        <dbReference type="Proteomes" id="UP000568380"/>
    </source>
</evidence>
<keyword evidence="2" id="KW-1133">Transmembrane helix</keyword>
<sequence>MDLILLIVSVFLAVAAGATVSALRREHFRIRSTAVNGNLRALGHYELAYLAGGPRRVVNAAIGLLAKSGDLRVSRGGSLHAVSTLGRDPIEEAVLAAVAARPGGASVGAVRHEVGNGAAMDSLKHHLSALGLVVPDRDLASVRAYMKKLGALEIGALLASIGLAIYLVFGGGGLLGVVALAVTAGTWIGGIVVRKRHHRLLGNDITSAGREQVEYAERQHMPGAYLVTGAAVGAVAMPVALYGLGELGDPQLEAELEAQRNSNGTGGGSCAAGSCGGGSGDYGGSDFGGSSGGGSSSGGSDGGGGSSCGGGGGCGGGCGGGG</sequence>
<keyword evidence="2" id="KW-0472">Membrane</keyword>
<protein>
    <submittedName>
        <fullName evidence="3">Uncharacterized protein (TIGR04222 family)</fullName>
    </submittedName>
</protein>
<evidence type="ECO:0000313" key="3">
    <source>
        <dbReference type="EMBL" id="MBB5080847.1"/>
    </source>
</evidence>
<dbReference type="EMBL" id="JACHIN010000009">
    <property type="protein sequence ID" value="MBB5080847.1"/>
    <property type="molecule type" value="Genomic_DNA"/>
</dbReference>
<proteinExistence type="predicted"/>
<dbReference type="NCBIfam" id="TIGR04222">
    <property type="entry name" value="near_uncomplex"/>
    <property type="match status" value="1"/>
</dbReference>
<keyword evidence="4" id="KW-1185">Reference proteome</keyword>
<comment type="caution">
    <text evidence="3">The sequence shown here is derived from an EMBL/GenBank/DDBJ whole genome shotgun (WGS) entry which is preliminary data.</text>
</comment>
<gene>
    <name evidence="3" type="ORF">HNR40_006336</name>
</gene>
<reference evidence="3 4" key="1">
    <citation type="submission" date="2020-08" db="EMBL/GenBank/DDBJ databases">
        <title>Genomic Encyclopedia of Type Strains, Phase IV (KMG-IV): sequencing the most valuable type-strain genomes for metagenomic binning, comparative biology and taxonomic classification.</title>
        <authorList>
            <person name="Goeker M."/>
        </authorList>
    </citation>
    <scope>NUCLEOTIDE SEQUENCE [LARGE SCALE GENOMIC DNA]</scope>
    <source>
        <strain evidence="3 4">DSM 45385</strain>
    </source>
</reference>
<keyword evidence="2" id="KW-0812">Transmembrane</keyword>
<organism evidence="3 4">
    <name type="scientific">Nonomuraea endophytica</name>
    <dbReference type="NCBI Taxonomy" id="714136"/>
    <lineage>
        <taxon>Bacteria</taxon>
        <taxon>Bacillati</taxon>
        <taxon>Actinomycetota</taxon>
        <taxon>Actinomycetes</taxon>
        <taxon>Streptosporangiales</taxon>
        <taxon>Streptosporangiaceae</taxon>
        <taxon>Nonomuraea</taxon>
    </lineage>
</organism>
<feature type="transmembrane region" description="Helical" evidence="2">
    <location>
        <begin position="6"/>
        <end position="23"/>
    </location>
</feature>
<feature type="transmembrane region" description="Helical" evidence="2">
    <location>
        <begin position="149"/>
        <end position="169"/>
    </location>
</feature>